<accession>A0A2H0UTA0</accession>
<gene>
    <name evidence="2" type="ORF">COU07_04075</name>
</gene>
<dbReference type="PANTHER" id="PTHR42759:SF1">
    <property type="entry name" value="MAGNESIUM-CHELATASE SUBUNIT CHLD"/>
    <property type="match status" value="1"/>
</dbReference>
<sequence>MALITSLTNPNEARILMRRALAQPAKVLFGAERAAFCTYLAIYTPLLRDHKRRKGWSCAHTIVEDLPGTGKTALFNYVSDSLMAKLGRVDGRPDTLPFDLTGKEDRDKFTGIRTVLRGPLFSNIFFADEIDRTPPKSQAPMLGAMEGAHVIL</sequence>
<dbReference type="Gene3D" id="3.40.50.300">
    <property type="entry name" value="P-loop containing nucleotide triphosphate hydrolases"/>
    <property type="match status" value="1"/>
</dbReference>
<reference evidence="3" key="1">
    <citation type="submission" date="2017-09" db="EMBL/GenBank/DDBJ databases">
        <title>Depth-based differentiation of microbial function through sediment-hosted aquifers and enrichment of novel symbionts in the deep terrestrial subsurface.</title>
        <authorList>
            <person name="Probst A.J."/>
            <person name="Ladd B."/>
            <person name="Jarett J.K."/>
            <person name="Geller-Mcgrath D.E."/>
            <person name="Sieber C.M.K."/>
            <person name="Emerson J.B."/>
            <person name="Anantharaman K."/>
            <person name="Thomas B.C."/>
            <person name="Malmstrom R."/>
            <person name="Stieglmeier M."/>
            <person name="Klingl A."/>
            <person name="Woyke T."/>
            <person name="Ryan C.M."/>
            <person name="Banfield J.F."/>
        </authorList>
    </citation>
    <scope>NUCLEOTIDE SEQUENCE [LARGE SCALE GENOMIC DNA]</scope>
</reference>
<comment type="caution">
    <text evidence="2">The sequence shown here is derived from an EMBL/GenBank/DDBJ whole genome shotgun (WGS) entry which is preliminary data.</text>
</comment>
<evidence type="ECO:0000313" key="3">
    <source>
        <dbReference type="Proteomes" id="UP000231157"/>
    </source>
</evidence>
<dbReference type="GO" id="GO:0005524">
    <property type="term" value="F:ATP binding"/>
    <property type="evidence" value="ECO:0007669"/>
    <property type="project" value="InterPro"/>
</dbReference>
<proteinExistence type="predicted"/>
<dbReference type="Pfam" id="PF07726">
    <property type="entry name" value="AAA_3"/>
    <property type="match status" value="1"/>
</dbReference>
<feature type="non-terminal residue" evidence="2">
    <location>
        <position position="152"/>
    </location>
</feature>
<evidence type="ECO:0000313" key="2">
    <source>
        <dbReference type="EMBL" id="PIR88876.1"/>
    </source>
</evidence>
<dbReference type="InterPro" id="IPR050764">
    <property type="entry name" value="CbbQ/NirQ/NorQ/GpvN"/>
</dbReference>
<dbReference type="AlphaFoldDB" id="A0A2H0UTA0"/>
<dbReference type="PANTHER" id="PTHR42759">
    <property type="entry name" value="MOXR FAMILY PROTEIN"/>
    <property type="match status" value="1"/>
</dbReference>
<dbReference type="InterPro" id="IPR027417">
    <property type="entry name" value="P-loop_NTPase"/>
</dbReference>
<name>A0A2H0UTA0_9BACT</name>
<protein>
    <recommendedName>
        <fullName evidence="1">ATPase AAA-3 domain-containing protein</fullName>
    </recommendedName>
</protein>
<dbReference type="InterPro" id="IPR011703">
    <property type="entry name" value="ATPase_AAA-3"/>
</dbReference>
<dbReference type="Proteomes" id="UP000231157">
    <property type="component" value="Unassembled WGS sequence"/>
</dbReference>
<dbReference type="GO" id="GO:0016887">
    <property type="term" value="F:ATP hydrolysis activity"/>
    <property type="evidence" value="ECO:0007669"/>
    <property type="project" value="InterPro"/>
</dbReference>
<dbReference type="SUPFAM" id="SSF52540">
    <property type="entry name" value="P-loop containing nucleoside triphosphate hydrolases"/>
    <property type="match status" value="1"/>
</dbReference>
<feature type="domain" description="ATPase AAA-3" evidence="1">
    <location>
        <begin position="60"/>
        <end position="150"/>
    </location>
</feature>
<organism evidence="2 3">
    <name type="scientific">Candidatus Harrisonbacteria bacterium CG10_big_fil_rev_8_21_14_0_10_40_38</name>
    <dbReference type="NCBI Taxonomy" id="1974583"/>
    <lineage>
        <taxon>Bacteria</taxon>
        <taxon>Candidatus Harrisoniibacteriota</taxon>
    </lineage>
</organism>
<dbReference type="EMBL" id="PFAZ01000012">
    <property type="protein sequence ID" value="PIR88876.1"/>
    <property type="molecule type" value="Genomic_DNA"/>
</dbReference>
<evidence type="ECO:0000259" key="1">
    <source>
        <dbReference type="Pfam" id="PF07726"/>
    </source>
</evidence>